<dbReference type="InterPro" id="IPR036388">
    <property type="entry name" value="WH-like_DNA-bd_sf"/>
</dbReference>
<feature type="domain" description="Cyclic nucleotide-binding" evidence="4">
    <location>
        <begin position="34"/>
        <end position="135"/>
    </location>
</feature>
<dbReference type="Pfam" id="PF00027">
    <property type="entry name" value="cNMP_binding"/>
    <property type="match status" value="1"/>
</dbReference>
<dbReference type="PROSITE" id="PS51063">
    <property type="entry name" value="HTH_CRP_2"/>
    <property type="match status" value="1"/>
</dbReference>
<proteinExistence type="predicted"/>
<reference evidence="7" key="1">
    <citation type="journal article" date="2019" name="Int. J. Syst. Evol. Microbiol.">
        <title>The Global Catalogue of Microorganisms (GCM) 10K type strain sequencing project: providing services to taxonomists for standard genome sequencing and annotation.</title>
        <authorList>
            <consortium name="The Broad Institute Genomics Platform"/>
            <consortium name="The Broad Institute Genome Sequencing Center for Infectious Disease"/>
            <person name="Wu L."/>
            <person name="Ma J."/>
        </authorList>
    </citation>
    <scope>NUCLEOTIDE SEQUENCE [LARGE SCALE GENOMIC DNA]</scope>
    <source>
        <strain evidence="7">KCTC 42217</strain>
    </source>
</reference>
<evidence type="ECO:0000259" key="4">
    <source>
        <dbReference type="PROSITE" id="PS50042"/>
    </source>
</evidence>
<evidence type="ECO:0000259" key="5">
    <source>
        <dbReference type="PROSITE" id="PS51063"/>
    </source>
</evidence>
<dbReference type="SMART" id="SM00419">
    <property type="entry name" value="HTH_CRP"/>
    <property type="match status" value="1"/>
</dbReference>
<keyword evidence="2" id="KW-0238">DNA-binding</keyword>
<dbReference type="RefSeq" id="WP_255903012.1">
    <property type="nucleotide sequence ID" value="NZ_JAFMZO010000003.1"/>
</dbReference>
<evidence type="ECO:0000256" key="3">
    <source>
        <dbReference type="ARBA" id="ARBA00023163"/>
    </source>
</evidence>
<feature type="domain" description="HTH crp-type" evidence="5">
    <location>
        <begin position="149"/>
        <end position="220"/>
    </location>
</feature>
<dbReference type="Gene3D" id="2.60.120.10">
    <property type="entry name" value="Jelly Rolls"/>
    <property type="match status" value="1"/>
</dbReference>
<accession>A0ABW4ZMG3</accession>
<evidence type="ECO:0000256" key="2">
    <source>
        <dbReference type="ARBA" id="ARBA00023125"/>
    </source>
</evidence>
<dbReference type="InterPro" id="IPR036390">
    <property type="entry name" value="WH_DNA-bd_sf"/>
</dbReference>
<organism evidence="6 7">
    <name type="scientific">Paradesertivirga mongoliensis</name>
    <dbReference type="NCBI Taxonomy" id="2100740"/>
    <lineage>
        <taxon>Bacteria</taxon>
        <taxon>Pseudomonadati</taxon>
        <taxon>Bacteroidota</taxon>
        <taxon>Sphingobacteriia</taxon>
        <taxon>Sphingobacteriales</taxon>
        <taxon>Sphingobacteriaceae</taxon>
        <taxon>Paradesertivirga</taxon>
    </lineage>
</organism>
<keyword evidence="3" id="KW-0804">Transcription</keyword>
<dbReference type="InterPro" id="IPR018490">
    <property type="entry name" value="cNMP-bd_dom_sf"/>
</dbReference>
<dbReference type="Proteomes" id="UP001597387">
    <property type="component" value="Unassembled WGS sequence"/>
</dbReference>
<dbReference type="EMBL" id="JBHUHZ010000001">
    <property type="protein sequence ID" value="MFD2162736.1"/>
    <property type="molecule type" value="Genomic_DNA"/>
</dbReference>
<keyword evidence="1" id="KW-0805">Transcription regulation</keyword>
<dbReference type="PANTHER" id="PTHR24567">
    <property type="entry name" value="CRP FAMILY TRANSCRIPTIONAL REGULATORY PROTEIN"/>
    <property type="match status" value="1"/>
</dbReference>
<dbReference type="SMART" id="SM00100">
    <property type="entry name" value="cNMP"/>
    <property type="match status" value="1"/>
</dbReference>
<dbReference type="InterPro" id="IPR012318">
    <property type="entry name" value="HTH_CRP"/>
</dbReference>
<name>A0ABW4ZMG3_9SPHI</name>
<dbReference type="InterPro" id="IPR014710">
    <property type="entry name" value="RmlC-like_jellyroll"/>
</dbReference>
<dbReference type="PROSITE" id="PS50042">
    <property type="entry name" value="CNMP_BINDING_3"/>
    <property type="match status" value="1"/>
</dbReference>
<keyword evidence="7" id="KW-1185">Reference proteome</keyword>
<dbReference type="CDD" id="cd00038">
    <property type="entry name" value="CAP_ED"/>
    <property type="match status" value="1"/>
</dbReference>
<protein>
    <submittedName>
        <fullName evidence="6">Crp/Fnr family transcriptional regulator</fullName>
    </submittedName>
</protein>
<evidence type="ECO:0000313" key="6">
    <source>
        <dbReference type="EMBL" id="MFD2162736.1"/>
    </source>
</evidence>
<evidence type="ECO:0000313" key="7">
    <source>
        <dbReference type="Proteomes" id="UP001597387"/>
    </source>
</evidence>
<dbReference type="PANTHER" id="PTHR24567:SF28">
    <property type="entry name" value="LISTERIOLYSIN REGULATORY PROTEIN"/>
    <property type="match status" value="1"/>
</dbReference>
<dbReference type="Pfam" id="PF13545">
    <property type="entry name" value="HTH_Crp_2"/>
    <property type="match status" value="1"/>
</dbReference>
<dbReference type="InterPro" id="IPR050397">
    <property type="entry name" value="Env_Response_Regulators"/>
</dbReference>
<comment type="caution">
    <text evidence="6">The sequence shown here is derived from an EMBL/GenBank/DDBJ whole genome shotgun (WGS) entry which is preliminary data.</text>
</comment>
<dbReference type="InterPro" id="IPR000595">
    <property type="entry name" value="cNMP-bd_dom"/>
</dbReference>
<dbReference type="SUPFAM" id="SSF51206">
    <property type="entry name" value="cAMP-binding domain-like"/>
    <property type="match status" value="1"/>
</dbReference>
<dbReference type="SUPFAM" id="SSF46785">
    <property type="entry name" value="Winged helix' DNA-binding domain"/>
    <property type="match status" value="1"/>
</dbReference>
<gene>
    <name evidence="6" type="ORF">ACFSJU_10065</name>
</gene>
<sequence>MKECKNVCDTKTCFLCQRCLPDWLPAIEAHKTNFEVKKGQPIFREDDPVSGIYFVYSGTVKVHKRWDKEKELIIRFGKQGDIIGHLGLGKEPRYPVSATAVETTMLCYLDISFFESTLRVNTDLTYRLMHFFADELQDSRKSMLDFVHMSVKARIAKSFIGLKKQFGTGEDNTINLEISRQDLASFSGASYETLFKVINDLTLNRIVELTGRKIKILDEARLLNIINLDNVSIK</sequence>
<dbReference type="Gene3D" id="1.10.10.10">
    <property type="entry name" value="Winged helix-like DNA-binding domain superfamily/Winged helix DNA-binding domain"/>
    <property type="match status" value="1"/>
</dbReference>
<evidence type="ECO:0000256" key="1">
    <source>
        <dbReference type="ARBA" id="ARBA00023015"/>
    </source>
</evidence>